<dbReference type="EMBL" id="AP028947">
    <property type="protein sequence ID" value="BET24908.1"/>
    <property type="molecule type" value="Genomic_DNA"/>
</dbReference>
<sequence length="261" mass="29366">MSYSVIIRAHETSPLLVRAIQCLRAQSLPPREIVVVDSSGSEQVAQRLRELADVHVPYGAGQFNYSRAIHLGVAVAAADHVLVHSAHVALMDPQLVESAFQQAAAAKCAVFYFRKGVSTAYDNIDITRFDGRNGLANSCAMIPRNLLLQRGFREEVFSAEDQEWAAWFIREQKGCVLRITSPACVYENPHLNIQKKVNEDLAIACFVNRHERWPNNIAARLGRAALACVRRRPERARLHWLVAIGLLGSYFKPTQRKSRYF</sequence>
<name>A0AA86IZI3_9BURK</name>
<protein>
    <recommendedName>
        <fullName evidence="1">Glycosyltransferase 2-like domain-containing protein</fullName>
    </recommendedName>
</protein>
<evidence type="ECO:0000259" key="1">
    <source>
        <dbReference type="Pfam" id="PF00535"/>
    </source>
</evidence>
<dbReference type="Gene3D" id="3.90.550.10">
    <property type="entry name" value="Spore Coat Polysaccharide Biosynthesis Protein SpsA, Chain A"/>
    <property type="match status" value="1"/>
</dbReference>
<keyword evidence="3" id="KW-1185">Reference proteome</keyword>
<dbReference type="InterPro" id="IPR029044">
    <property type="entry name" value="Nucleotide-diphossugar_trans"/>
</dbReference>
<gene>
    <name evidence="2" type="ORF">RGQ30_04090</name>
</gene>
<dbReference type="Pfam" id="PF00535">
    <property type="entry name" value="Glycos_transf_2"/>
    <property type="match status" value="1"/>
</dbReference>
<reference evidence="2 3" key="1">
    <citation type="submission" date="2023-10" db="EMBL/GenBank/DDBJ databases">
        <title>Complete Genome Sequence of Limnobacter thiooxidans CS-K2T, Isolated from freshwater lake sediments in Bavaria, Germany.</title>
        <authorList>
            <person name="Naruki M."/>
            <person name="Watanabe A."/>
            <person name="Warashina T."/>
            <person name="Morita T."/>
            <person name="Arakawa K."/>
        </authorList>
    </citation>
    <scope>NUCLEOTIDE SEQUENCE [LARGE SCALE GENOMIC DNA]</scope>
    <source>
        <strain evidence="2 3">CS-K2</strain>
    </source>
</reference>
<dbReference type="Proteomes" id="UP001329151">
    <property type="component" value="Chromosome"/>
</dbReference>
<dbReference type="AlphaFoldDB" id="A0AA86IZI3"/>
<dbReference type="InterPro" id="IPR001173">
    <property type="entry name" value="Glyco_trans_2-like"/>
</dbReference>
<accession>A0AA86IZI3</accession>
<evidence type="ECO:0000313" key="2">
    <source>
        <dbReference type="EMBL" id="BET24908.1"/>
    </source>
</evidence>
<organism evidence="2 3">
    <name type="scientific">Limnobacter thiooxidans</name>
    <dbReference type="NCBI Taxonomy" id="131080"/>
    <lineage>
        <taxon>Bacteria</taxon>
        <taxon>Pseudomonadati</taxon>
        <taxon>Pseudomonadota</taxon>
        <taxon>Betaproteobacteria</taxon>
        <taxon>Burkholderiales</taxon>
        <taxon>Burkholderiaceae</taxon>
        <taxon>Limnobacter</taxon>
    </lineage>
</organism>
<dbReference type="KEGG" id="lto:RGQ30_04090"/>
<dbReference type="CDD" id="cd00761">
    <property type="entry name" value="Glyco_tranf_GTA_type"/>
    <property type="match status" value="1"/>
</dbReference>
<dbReference type="SUPFAM" id="SSF53448">
    <property type="entry name" value="Nucleotide-diphospho-sugar transferases"/>
    <property type="match status" value="1"/>
</dbReference>
<evidence type="ECO:0000313" key="3">
    <source>
        <dbReference type="Proteomes" id="UP001329151"/>
    </source>
</evidence>
<proteinExistence type="predicted"/>
<feature type="domain" description="Glycosyltransferase 2-like" evidence="1">
    <location>
        <begin position="4"/>
        <end position="121"/>
    </location>
</feature>
<dbReference type="RefSeq" id="WP_130558565.1">
    <property type="nucleotide sequence ID" value="NZ_AP028947.1"/>
</dbReference>